<evidence type="ECO:0000313" key="2">
    <source>
        <dbReference type="EMBL" id="KAG7093975.1"/>
    </source>
</evidence>
<evidence type="ECO:0000256" key="1">
    <source>
        <dbReference type="SAM" id="MobiDB-lite"/>
    </source>
</evidence>
<reference evidence="2" key="1">
    <citation type="journal article" date="2021" name="Genome Biol. Evol.">
        <title>The assembled and annotated genome of the fairy-ring fungus Marasmius oreades.</title>
        <authorList>
            <person name="Hiltunen M."/>
            <person name="Ament-Velasquez S.L."/>
            <person name="Johannesson H."/>
        </authorList>
    </citation>
    <scope>NUCLEOTIDE SEQUENCE</scope>
    <source>
        <strain evidence="2">03SP1</strain>
    </source>
</reference>
<feature type="compositionally biased region" description="Basic residues" evidence="1">
    <location>
        <begin position="1"/>
        <end position="14"/>
    </location>
</feature>
<dbReference type="OrthoDB" id="3238775at2759"/>
<proteinExistence type="predicted"/>
<accession>A0A9P7S2A5</accession>
<dbReference type="KEGG" id="more:E1B28_007605"/>
<organism evidence="2 3">
    <name type="scientific">Marasmius oreades</name>
    <name type="common">fairy-ring Marasmius</name>
    <dbReference type="NCBI Taxonomy" id="181124"/>
    <lineage>
        <taxon>Eukaryota</taxon>
        <taxon>Fungi</taxon>
        <taxon>Dikarya</taxon>
        <taxon>Basidiomycota</taxon>
        <taxon>Agaricomycotina</taxon>
        <taxon>Agaricomycetes</taxon>
        <taxon>Agaricomycetidae</taxon>
        <taxon>Agaricales</taxon>
        <taxon>Marasmiineae</taxon>
        <taxon>Marasmiaceae</taxon>
        <taxon>Marasmius</taxon>
    </lineage>
</organism>
<feature type="region of interest" description="Disordered" evidence="1">
    <location>
        <begin position="479"/>
        <end position="505"/>
    </location>
</feature>
<comment type="caution">
    <text evidence="2">The sequence shown here is derived from an EMBL/GenBank/DDBJ whole genome shotgun (WGS) entry which is preliminary data.</text>
</comment>
<dbReference type="RefSeq" id="XP_043010445.1">
    <property type="nucleotide sequence ID" value="XM_043152359.1"/>
</dbReference>
<dbReference type="EMBL" id="CM032184">
    <property type="protein sequence ID" value="KAG7093975.1"/>
    <property type="molecule type" value="Genomic_DNA"/>
</dbReference>
<gene>
    <name evidence="2" type="ORF">E1B28_007605</name>
</gene>
<feature type="compositionally biased region" description="Low complexity" evidence="1">
    <location>
        <begin position="15"/>
        <end position="42"/>
    </location>
</feature>
<name>A0A9P7S2A5_9AGAR</name>
<dbReference type="AlphaFoldDB" id="A0A9P7S2A5"/>
<keyword evidence="3" id="KW-1185">Reference proteome</keyword>
<protein>
    <submittedName>
        <fullName evidence="2">Uncharacterized protein</fullName>
    </submittedName>
</protein>
<dbReference type="Proteomes" id="UP001049176">
    <property type="component" value="Chromosome 4"/>
</dbReference>
<dbReference type="GeneID" id="66076681"/>
<evidence type="ECO:0000313" key="3">
    <source>
        <dbReference type="Proteomes" id="UP001049176"/>
    </source>
</evidence>
<feature type="region of interest" description="Disordered" evidence="1">
    <location>
        <begin position="1"/>
        <end position="62"/>
    </location>
</feature>
<feature type="compositionally biased region" description="Polar residues" evidence="1">
    <location>
        <begin position="481"/>
        <end position="505"/>
    </location>
</feature>
<sequence>MGKGKKKKITRKSNPHSNSSKSIKIKIPAQQKPPLINISSSPPAGPAPKSPDIFSAKFTPKKPSSIITKPSVLWSDHEADYNISPIAFHTPTRQSSNNSPAICVSSLPPLPKFHKRIRTLIKNLPSPNRDGPVEITSGDEALSLSGSDDSLITSPRKIQVPMKRLRGRPRKEQPQPSESFCVKLYVEVLGEMKMEQTKSKCGAPKMVMEESQLFGPRNLTNMDTYEDFLEACADMVHSDPKNLAIASMSWSFTKDGKSVRSKGQKTGAGLPIMDNAGFSSMIDDIRALVDDKKAVCKVMITMGRPLRPGNSLPPWATDYVAPEPAEATISNMDSLIGNFHNLDTRLKPIVDKLKEMYPHGSCTLHSDRHCFHYPAHDWHFDLNDNRLKVWAQAIFRNQTNYLLPPLGSVFFKQNQTIWDPMPAPPAAPPTIPATPAPTFTSYHSAPYSAVPPMMPPYPTYFPGPYLGTPYGPGFLQPPSTPATKSMRSSSPPIHSPEKNNNPINTNDWCRERGLGETGIAAYLEVHAGFRIGDKLSYVDNGGWEKAGIKPVHWKRFLDKYRHWSRERRN</sequence>